<feature type="transmembrane region" description="Helical" evidence="1">
    <location>
        <begin position="235"/>
        <end position="253"/>
    </location>
</feature>
<proteinExistence type="predicted"/>
<feature type="transmembrane region" description="Helical" evidence="1">
    <location>
        <begin position="304"/>
        <end position="323"/>
    </location>
</feature>
<keyword evidence="4" id="KW-1185">Reference proteome</keyword>
<evidence type="ECO:0000259" key="2">
    <source>
        <dbReference type="Pfam" id="PF04235"/>
    </source>
</evidence>
<reference evidence="3" key="1">
    <citation type="journal article" date="2014" name="Int. J. Syst. Evol. Microbiol.">
        <title>Complete genome sequence of Corynebacterium casei LMG S-19264T (=DSM 44701T), isolated from a smear-ripened cheese.</title>
        <authorList>
            <consortium name="US DOE Joint Genome Institute (JGI-PGF)"/>
            <person name="Walter F."/>
            <person name="Albersmeier A."/>
            <person name="Kalinowski J."/>
            <person name="Ruckert C."/>
        </authorList>
    </citation>
    <scope>NUCLEOTIDE SEQUENCE</scope>
    <source>
        <strain evidence="3">CGMCC 1.12987</strain>
    </source>
</reference>
<comment type="caution">
    <text evidence="3">The sequence shown here is derived from an EMBL/GenBank/DDBJ whole genome shotgun (WGS) entry which is preliminary data.</text>
</comment>
<evidence type="ECO:0000256" key="1">
    <source>
        <dbReference type="SAM" id="Phobius"/>
    </source>
</evidence>
<feature type="transmembrane region" description="Helical" evidence="1">
    <location>
        <begin position="119"/>
        <end position="134"/>
    </location>
</feature>
<dbReference type="RefSeq" id="WP_229725370.1">
    <property type="nucleotide sequence ID" value="NZ_BMGR01000011.1"/>
</dbReference>
<organism evidence="3 4">
    <name type="scientific">Paenibacillus abyssi</name>
    <dbReference type="NCBI Taxonomy" id="1340531"/>
    <lineage>
        <taxon>Bacteria</taxon>
        <taxon>Bacillati</taxon>
        <taxon>Bacillota</taxon>
        <taxon>Bacilli</taxon>
        <taxon>Bacillales</taxon>
        <taxon>Paenibacillaceae</taxon>
        <taxon>Paenibacillus</taxon>
    </lineage>
</organism>
<sequence>MNDLQMDHKERIREVDILRGFALLGICLVNVPEMFGKGLAFQSVFTGSDAFIRLLYDMFVQTKFYTLFAFLFGISFYLFMQSAERRGLSAKRAMSRRLLLLLLLVIGVAHGVLFWFGDILHTYAILGFFLLLFYKRTGKAILIWSLSLLSFSVLIVVTSSLLALMVAPEALNEPIFHGIPEWEERAGYLLNYSSLNLLWIGPEILGLFLLGLYAGKRGWFTSKGLSDTILRRLQWGSIFLSILLFIPMVNQYLSGSEYYSRYVYHYTFLTGKTMAIFYLCTLLRLIRVFGALRFNSFAACGQMAYTNYLTQTLITMLLFNLVWHDAGSWPLWANLNYALLLFMLQAGWSLLWLRHYNLGPLEWAWRTVTYLQLPPLRKKAAVSQD</sequence>
<evidence type="ECO:0000313" key="3">
    <source>
        <dbReference type="EMBL" id="GGG14024.1"/>
    </source>
</evidence>
<dbReference type="Proteomes" id="UP000644756">
    <property type="component" value="Unassembled WGS sequence"/>
</dbReference>
<feature type="transmembrane region" description="Helical" evidence="1">
    <location>
        <begin position="21"/>
        <end position="44"/>
    </location>
</feature>
<dbReference type="PANTHER" id="PTHR30590">
    <property type="entry name" value="INNER MEMBRANE PROTEIN"/>
    <property type="match status" value="1"/>
</dbReference>
<reference evidence="3" key="2">
    <citation type="submission" date="2020-09" db="EMBL/GenBank/DDBJ databases">
        <authorList>
            <person name="Sun Q."/>
            <person name="Zhou Y."/>
        </authorList>
    </citation>
    <scope>NUCLEOTIDE SEQUENCE</scope>
    <source>
        <strain evidence="3">CGMCC 1.12987</strain>
    </source>
</reference>
<gene>
    <name evidence="3" type="ORF">GCM10010916_33660</name>
</gene>
<dbReference type="InterPro" id="IPR052529">
    <property type="entry name" value="Bact_Transport_Assoc"/>
</dbReference>
<feature type="transmembrane region" description="Helical" evidence="1">
    <location>
        <begin position="335"/>
        <end position="353"/>
    </location>
</feature>
<dbReference type="AlphaFoldDB" id="A0A917FYC1"/>
<name>A0A917FYC1_9BACL</name>
<feature type="domain" description="DUF418" evidence="2">
    <location>
        <begin position="214"/>
        <end position="371"/>
    </location>
</feature>
<dbReference type="Pfam" id="PF04235">
    <property type="entry name" value="DUF418"/>
    <property type="match status" value="1"/>
</dbReference>
<protein>
    <submittedName>
        <fullName evidence="3">Membrane protein</fullName>
    </submittedName>
</protein>
<feature type="transmembrane region" description="Helical" evidence="1">
    <location>
        <begin position="197"/>
        <end position="214"/>
    </location>
</feature>
<feature type="transmembrane region" description="Helical" evidence="1">
    <location>
        <begin position="64"/>
        <end position="83"/>
    </location>
</feature>
<dbReference type="InterPro" id="IPR007349">
    <property type="entry name" value="DUF418"/>
</dbReference>
<evidence type="ECO:0000313" key="4">
    <source>
        <dbReference type="Proteomes" id="UP000644756"/>
    </source>
</evidence>
<keyword evidence="1" id="KW-0812">Transmembrane</keyword>
<dbReference type="EMBL" id="BMGR01000011">
    <property type="protein sequence ID" value="GGG14024.1"/>
    <property type="molecule type" value="Genomic_DNA"/>
</dbReference>
<feature type="transmembrane region" description="Helical" evidence="1">
    <location>
        <begin position="95"/>
        <end position="113"/>
    </location>
</feature>
<feature type="transmembrane region" description="Helical" evidence="1">
    <location>
        <begin position="273"/>
        <end position="292"/>
    </location>
</feature>
<keyword evidence="1" id="KW-0472">Membrane</keyword>
<feature type="transmembrane region" description="Helical" evidence="1">
    <location>
        <begin position="141"/>
        <end position="167"/>
    </location>
</feature>
<keyword evidence="1" id="KW-1133">Transmembrane helix</keyword>
<accession>A0A917FYC1</accession>
<dbReference type="PANTHER" id="PTHR30590:SF3">
    <property type="entry name" value="HYPOTHETICAL MEMBRANE SPANNING PROTEIN"/>
    <property type="match status" value="1"/>
</dbReference>